<accession>A0A1J0VIG6</accession>
<dbReference type="AlphaFoldDB" id="A0A1J0VIG6"/>
<evidence type="ECO:0000313" key="1">
    <source>
        <dbReference type="EMBL" id="APE31825.1"/>
    </source>
</evidence>
<dbReference type="Pfam" id="PF13997">
    <property type="entry name" value="YqjK"/>
    <property type="match status" value="1"/>
</dbReference>
<keyword evidence="2" id="KW-1185">Reference proteome</keyword>
<dbReference type="EMBL" id="CP018139">
    <property type="protein sequence ID" value="APE31825.1"/>
    <property type="molecule type" value="Genomic_DNA"/>
</dbReference>
<dbReference type="InterPro" id="IPR025612">
    <property type="entry name" value="YqjK"/>
</dbReference>
<dbReference type="Proteomes" id="UP000181985">
    <property type="component" value="Chromosome"/>
</dbReference>
<reference evidence="2" key="1">
    <citation type="submission" date="2016-11" db="EMBL/GenBank/DDBJ databases">
        <title>Halolamina sediminis sp. nov., an extremely halophilic archaeon isolated from solar salt.</title>
        <authorList>
            <person name="Koh H.-W."/>
            <person name="Rani S."/>
            <person name="Park S.-J."/>
        </authorList>
    </citation>
    <scope>NUCLEOTIDE SEQUENCE [LARGE SCALE GENOMIC DNA]</scope>
    <source>
        <strain evidence="2">Hb3</strain>
    </source>
</reference>
<organism evidence="1 2">
    <name type="scientific">Halomonas aestuarii</name>
    <dbReference type="NCBI Taxonomy" id="1897729"/>
    <lineage>
        <taxon>Bacteria</taxon>
        <taxon>Pseudomonadati</taxon>
        <taxon>Pseudomonadota</taxon>
        <taxon>Gammaproteobacteria</taxon>
        <taxon>Oceanospirillales</taxon>
        <taxon>Halomonadaceae</taxon>
        <taxon>Halomonas</taxon>
    </lineage>
</organism>
<protein>
    <recommendedName>
        <fullName evidence="3">Cell division protein FtsH</fullName>
    </recommendedName>
</protein>
<name>A0A1J0VIG6_9GAMM</name>
<evidence type="ECO:0000313" key="2">
    <source>
        <dbReference type="Proteomes" id="UP000181985"/>
    </source>
</evidence>
<sequence>MNRTERRARKAALEHAIEQQRIDLLVAARRWQTAGQVIDNGWQAVVRFKTPLLMVGGVLLYRGLRRPGGAIRLARRLTTGALVAKKARDLLR</sequence>
<gene>
    <name evidence="1" type="ORF">BOX17_13205</name>
</gene>
<dbReference type="RefSeq" id="WP_071945339.1">
    <property type="nucleotide sequence ID" value="NZ_CP018139.1"/>
</dbReference>
<dbReference type="KEGG" id="hsi:BOX17_13205"/>
<evidence type="ECO:0008006" key="3">
    <source>
        <dbReference type="Google" id="ProtNLM"/>
    </source>
</evidence>
<proteinExistence type="predicted"/>